<gene>
    <name evidence="3" type="ORF">FFLO_02878</name>
</gene>
<keyword evidence="1" id="KW-0732">Signal</keyword>
<keyword evidence="4" id="KW-1185">Reference proteome</keyword>
<dbReference type="AlphaFoldDB" id="A0A8K0NQV3"/>
<evidence type="ECO:0000256" key="1">
    <source>
        <dbReference type="SAM" id="SignalP"/>
    </source>
</evidence>
<dbReference type="PANTHER" id="PTHR35192:SF2">
    <property type="entry name" value="APPLE DOMAIN-CONTAINING PROTEIN"/>
    <property type="match status" value="1"/>
</dbReference>
<dbReference type="Pfam" id="PF21671">
    <property type="entry name" value="CPL1-like"/>
    <property type="match status" value="1"/>
</dbReference>
<evidence type="ECO:0000259" key="2">
    <source>
        <dbReference type="Pfam" id="PF21671"/>
    </source>
</evidence>
<name>A0A8K0NQV3_9TREE</name>
<feature type="chain" id="PRO_5035454602" description="Protein CPL1-like domain-containing protein" evidence="1">
    <location>
        <begin position="20"/>
        <end position="234"/>
    </location>
</feature>
<accession>A0A8K0NQV3</accession>
<dbReference type="InterPro" id="IPR038955">
    <property type="entry name" value="PriA/CPL1_fungi"/>
</dbReference>
<evidence type="ECO:0000313" key="3">
    <source>
        <dbReference type="EMBL" id="KAG7558225.1"/>
    </source>
</evidence>
<feature type="domain" description="Protein CPL1-like" evidence="2">
    <location>
        <begin position="140"/>
        <end position="199"/>
    </location>
</feature>
<protein>
    <recommendedName>
        <fullName evidence="2">Protein CPL1-like domain-containing protein</fullName>
    </recommendedName>
</protein>
<dbReference type="OrthoDB" id="439917at2759"/>
<dbReference type="PANTHER" id="PTHR35192">
    <property type="entry name" value="PROTEIN, PUTATIVE-RELATED"/>
    <property type="match status" value="1"/>
</dbReference>
<feature type="signal peptide" evidence="1">
    <location>
        <begin position="1"/>
        <end position="19"/>
    </location>
</feature>
<dbReference type="EMBL" id="JABELV010000048">
    <property type="protein sequence ID" value="KAG7558225.1"/>
    <property type="molecule type" value="Genomic_DNA"/>
</dbReference>
<organism evidence="3 4">
    <name type="scientific">Filobasidium floriforme</name>
    <dbReference type="NCBI Taxonomy" id="5210"/>
    <lineage>
        <taxon>Eukaryota</taxon>
        <taxon>Fungi</taxon>
        <taxon>Dikarya</taxon>
        <taxon>Basidiomycota</taxon>
        <taxon>Agaricomycotina</taxon>
        <taxon>Tremellomycetes</taxon>
        <taxon>Filobasidiales</taxon>
        <taxon>Filobasidiaceae</taxon>
        <taxon>Filobasidium</taxon>
    </lineage>
</organism>
<dbReference type="Proteomes" id="UP000812966">
    <property type="component" value="Unassembled WGS sequence"/>
</dbReference>
<sequence length="234" mass="25187">MVALSAFLSTLLLLSSAVALPASTTIDLTSRDNAPVRRQAPAPSMARRGLHKKKHVDVTYIPGNKKDYSPFLCPSPEAPVVAASTSTALPLNPNNVPVLTKMKSCPAPGAGLVGEALEGLSPEELGAQMETLADWFRIGFECVDFENDAENCGGCAIFNLGQNCTAIPSARRTTCAQATCHVLACEPGYVISKEKNACVERSRNIALETTDEDWVEQERLLEESDNQKVIGRKR</sequence>
<reference evidence="3" key="1">
    <citation type="submission" date="2020-04" db="EMBL/GenBank/DDBJ databases">
        <title>Analysis of mating type loci in Filobasidium floriforme.</title>
        <authorList>
            <person name="Nowrousian M."/>
        </authorList>
    </citation>
    <scope>NUCLEOTIDE SEQUENCE</scope>
    <source>
        <strain evidence="3">CBS 6242</strain>
    </source>
</reference>
<evidence type="ECO:0000313" key="4">
    <source>
        <dbReference type="Proteomes" id="UP000812966"/>
    </source>
</evidence>
<dbReference type="InterPro" id="IPR048661">
    <property type="entry name" value="CPL1-like"/>
</dbReference>
<comment type="caution">
    <text evidence="3">The sequence shown here is derived from an EMBL/GenBank/DDBJ whole genome shotgun (WGS) entry which is preliminary data.</text>
</comment>
<proteinExistence type="predicted"/>